<dbReference type="SUPFAM" id="SSF52833">
    <property type="entry name" value="Thioredoxin-like"/>
    <property type="match status" value="1"/>
</dbReference>
<feature type="domain" description="DSBA-like thioredoxin" evidence="1">
    <location>
        <begin position="10"/>
        <end position="177"/>
    </location>
</feature>
<dbReference type="InterPro" id="IPR036249">
    <property type="entry name" value="Thioredoxin-like_sf"/>
</dbReference>
<comment type="caution">
    <text evidence="2">The sequence shown here is derived from an EMBL/GenBank/DDBJ whole genome shotgun (WGS) entry which is preliminary data.</text>
</comment>
<dbReference type="CDD" id="cd03025">
    <property type="entry name" value="DsbA_FrnE_like"/>
    <property type="match status" value="1"/>
</dbReference>
<dbReference type="Proteomes" id="UP001500752">
    <property type="component" value="Unassembled WGS sequence"/>
</dbReference>
<reference evidence="3" key="1">
    <citation type="journal article" date="2019" name="Int. J. Syst. Evol. Microbiol.">
        <title>The Global Catalogue of Microorganisms (GCM) 10K type strain sequencing project: providing services to taxonomists for standard genome sequencing and annotation.</title>
        <authorList>
            <consortium name="The Broad Institute Genomics Platform"/>
            <consortium name="The Broad Institute Genome Sequencing Center for Infectious Disease"/>
            <person name="Wu L."/>
            <person name="Ma J."/>
        </authorList>
    </citation>
    <scope>NUCLEOTIDE SEQUENCE [LARGE SCALE GENOMIC DNA]</scope>
    <source>
        <strain evidence="3">JCM 30742</strain>
    </source>
</reference>
<dbReference type="Gene3D" id="1.10.472.60">
    <property type="entry name" value="putative protein disulfide isomerase domain"/>
    <property type="match status" value="1"/>
</dbReference>
<dbReference type="InterPro" id="IPR001853">
    <property type="entry name" value="DSBA-like_thioredoxin_dom"/>
</dbReference>
<evidence type="ECO:0000313" key="3">
    <source>
        <dbReference type="Proteomes" id="UP001500752"/>
    </source>
</evidence>
<evidence type="ECO:0000259" key="1">
    <source>
        <dbReference type="Pfam" id="PF01323"/>
    </source>
</evidence>
<name>A0ABP7DHP1_9MICC</name>
<keyword evidence="3" id="KW-1185">Reference proteome</keyword>
<dbReference type="Gene3D" id="3.40.30.10">
    <property type="entry name" value="Glutaredoxin"/>
    <property type="match status" value="1"/>
</dbReference>
<dbReference type="EMBL" id="BAABEO010000036">
    <property type="protein sequence ID" value="GAA3704320.1"/>
    <property type="molecule type" value="Genomic_DNA"/>
</dbReference>
<organism evidence="2 3">
    <name type="scientific">Arthrobacter ginkgonis</name>
    <dbReference type="NCBI Taxonomy" id="1630594"/>
    <lineage>
        <taxon>Bacteria</taxon>
        <taxon>Bacillati</taxon>
        <taxon>Actinomycetota</taxon>
        <taxon>Actinomycetes</taxon>
        <taxon>Micrococcales</taxon>
        <taxon>Micrococcaceae</taxon>
        <taxon>Arthrobacter</taxon>
    </lineage>
</organism>
<gene>
    <name evidence="2" type="ORF">GCM10023081_45770</name>
</gene>
<dbReference type="Pfam" id="PF01323">
    <property type="entry name" value="DSBA"/>
    <property type="match status" value="1"/>
</dbReference>
<dbReference type="RefSeq" id="WP_345154656.1">
    <property type="nucleotide sequence ID" value="NZ_BAABEO010000036.1"/>
</dbReference>
<sequence>MPRVRLTYAFDAYCGWCYGCGPALHRFTTANASRIELQVMSGGLFSGATAGPTGAYPHIPAANERITGLTGVIFGEPYQRVLAEGTMMMDSAAAAAGLVALRRQAPERALEFAAAIQSAWYLQGRDLRDPALYREIAAAHGIDADEVSEVYATPAVRAEAEEDFRRLRRLGVSQYPALLLHTATGVHRLGGPVSNAEALTAALDAHLLPSTP</sequence>
<evidence type="ECO:0000313" key="2">
    <source>
        <dbReference type="EMBL" id="GAA3704320.1"/>
    </source>
</evidence>
<protein>
    <submittedName>
        <fullName evidence="2">DsbA family protein</fullName>
    </submittedName>
</protein>
<proteinExistence type="predicted"/>
<accession>A0ABP7DHP1</accession>